<dbReference type="SUPFAM" id="SSF51395">
    <property type="entry name" value="FMN-linked oxidoreductases"/>
    <property type="match status" value="1"/>
</dbReference>
<dbReference type="PANTHER" id="PTHR22893">
    <property type="entry name" value="NADH OXIDOREDUCTASE-RELATED"/>
    <property type="match status" value="1"/>
</dbReference>
<evidence type="ECO:0000259" key="7">
    <source>
        <dbReference type="PROSITE" id="PS50071"/>
    </source>
</evidence>
<feature type="compositionally biased region" description="Polar residues" evidence="6">
    <location>
        <begin position="473"/>
        <end position="489"/>
    </location>
</feature>
<accession>A0AAD7KAF8</accession>
<feature type="region of interest" description="Disordered" evidence="6">
    <location>
        <begin position="275"/>
        <end position="320"/>
    </location>
</feature>
<evidence type="ECO:0000256" key="5">
    <source>
        <dbReference type="RuleBase" id="RU000682"/>
    </source>
</evidence>
<feature type="compositionally biased region" description="Acidic residues" evidence="6">
    <location>
        <begin position="348"/>
        <end position="368"/>
    </location>
</feature>
<feature type="DNA-binding region" description="Homeobox" evidence="4">
    <location>
        <begin position="219"/>
        <end position="278"/>
    </location>
</feature>
<feature type="compositionally biased region" description="Polar residues" evidence="6">
    <location>
        <begin position="306"/>
        <end position="315"/>
    </location>
</feature>
<feature type="region of interest" description="Disordered" evidence="6">
    <location>
        <begin position="342"/>
        <end position="415"/>
    </location>
</feature>
<dbReference type="GO" id="GO:0000981">
    <property type="term" value="F:DNA-binding transcription factor activity, RNA polymerase II-specific"/>
    <property type="evidence" value="ECO:0007669"/>
    <property type="project" value="InterPro"/>
</dbReference>
<comment type="subcellular location">
    <subcellularLocation>
        <location evidence="4 5">Nucleus</location>
    </subcellularLocation>
</comment>
<dbReference type="GO" id="GO:0005634">
    <property type="term" value="C:nucleus"/>
    <property type="evidence" value="ECO:0007669"/>
    <property type="project" value="UniProtKB-SubCell"/>
</dbReference>
<dbReference type="InterPro" id="IPR009057">
    <property type="entry name" value="Homeodomain-like_sf"/>
</dbReference>
<organism evidence="8 9">
    <name type="scientific">Mycena metata</name>
    <dbReference type="NCBI Taxonomy" id="1033252"/>
    <lineage>
        <taxon>Eukaryota</taxon>
        <taxon>Fungi</taxon>
        <taxon>Dikarya</taxon>
        <taxon>Basidiomycota</taxon>
        <taxon>Agaricomycotina</taxon>
        <taxon>Agaricomycetes</taxon>
        <taxon>Agaricomycetidae</taxon>
        <taxon>Agaricales</taxon>
        <taxon>Marasmiineae</taxon>
        <taxon>Mycenaceae</taxon>
        <taxon>Mycena</taxon>
    </lineage>
</organism>
<evidence type="ECO:0000313" key="9">
    <source>
        <dbReference type="Proteomes" id="UP001215598"/>
    </source>
</evidence>
<dbReference type="SMART" id="SM00389">
    <property type="entry name" value="HOX"/>
    <property type="match status" value="1"/>
</dbReference>
<keyword evidence="9" id="KW-1185">Reference proteome</keyword>
<dbReference type="Pfam" id="PF00724">
    <property type="entry name" value="Oxidored_FMN"/>
    <property type="match status" value="1"/>
</dbReference>
<dbReference type="InterPro" id="IPR045247">
    <property type="entry name" value="Oye-like"/>
</dbReference>
<dbReference type="AlphaFoldDB" id="A0AAD7KAF8"/>
<dbReference type="PANTHER" id="PTHR22893:SF91">
    <property type="entry name" value="NADPH DEHYDROGENASE 2-RELATED"/>
    <property type="match status" value="1"/>
</dbReference>
<sequence length="497" mass="53354">MAMADSKLFQPISLGNILLQHRVTPHTPRSRTAHVQDYYAQRASTPGTLLITEATFIAPRAGGFNHVPGIWSAHQIEQITDAVHANDSHIYLQLWALGRAARPSELTAEDGSSLPYVSASDIPLHERPSTEIQPRPLSIPEIHEYVALYASAASNAVHKAGFDGVESMHSGSDTSSIVASSGSPPGSNLAAEEIQDWASDVAGESDAFDGYSFKGNEVKHHKRSLATSAQLKVLEGIFKRDKYPTAALRTELASQLNMTARGVQVWFQNRRAKEKTKAAKGALEAPKDVDSPFPRSSEDPDEQLPGLSTSSSPRLTATEPPSLHVVTDAVVASWGGSPVVETRRSVLIDDDDEESDSSGEEESEDEGDIQPQDAEQNSQTSASSSKRDDISMSPGNHSPLNHDSMLGVPPTMTPDQQEETHVVGAFGGITLSLGHPLESSLPTSARLLPQASLSGRNLQRLDIPRILKDMSGEKNSTLPTAMSATSMGSLKSIPPTW</sequence>
<feature type="domain" description="Homeobox" evidence="7">
    <location>
        <begin position="217"/>
        <end position="277"/>
    </location>
</feature>
<dbReference type="SUPFAM" id="SSF46689">
    <property type="entry name" value="Homeodomain-like"/>
    <property type="match status" value="1"/>
</dbReference>
<evidence type="ECO:0000256" key="2">
    <source>
        <dbReference type="ARBA" id="ARBA00023155"/>
    </source>
</evidence>
<dbReference type="Gene3D" id="3.20.20.70">
    <property type="entry name" value="Aldolase class I"/>
    <property type="match status" value="1"/>
</dbReference>
<dbReference type="GO" id="GO:0003677">
    <property type="term" value="F:DNA binding"/>
    <property type="evidence" value="ECO:0007669"/>
    <property type="project" value="UniProtKB-UniRule"/>
</dbReference>
<gene>
    <name evidence="8" type="ORF">B0H16DRAFT_1878626</name>
</gene>
<comment type="caution">
    <text evidence="8">The sequence shown here is derived from an EMBL/GenBank/DDBJ whole genome shotgun (WGS) entry which is preliminary data.</text>
</comment>
<proteinExistence type="predicted"/>
<evidence type="ECO:0000256" key="6">
    <source>
        <dbReference type="SAM" id="MobiDB-lite"/>
    </source>
</evidence>
<evidence type="ECO:0000313" key="8">
    <source>
        <dbReference type="EMBL" id="KAJ7779010.1"/>
    </source>
</evidence>
<dbReference type="GO" id="GO:0003959">
    <property type="term" value="F:NADPH dehydrogenase activity"/>
    <property type="evidence" value="ECO:0007669"/>
    <property type="project" value="TreeGrafter"/>
</dbReference>
<dbReference type="GO" id="GO:0010181">
    <property type="term" value="F:FMN binding"/>
    <property type="evidence" value="ECO:0007669"/>
    <property type="project" value="InterPro"/>
</dbReference>
<dbReference type="PROSITE" id="PS50071">
    <property type="entry name" value="HOMEOBOX_2"/>
    <property type="match status" value="1"/>
</dbReference>
<dbReference type="InterPro" id="IPR013785">
    <property type="entry name" value="Aldolase_TIM"/>
</dbReference>
<reference evidence="8" key="1">
    <citation type="submission" date="2023-03" db="EMBL/GenBank/DDBJ databases">
        <title>Massive genome expansion in bonnet fungi (Mycena s.s.) driven by repeated elements and novel gene families across ecological guilds.</title>
        <authorList>
            <consortium name="Lawrence Berkeley National Laboratory"/>
            <person name="Harder C.B."/>
            <person name="Miyauchi S."/>
            <person name="Viragh M."/>
            <person name="Kuo A."/>
            <person name="Thoen E."/>
            <person name="Andreopoulos B."/>
            <person name="Lu D."/>
            <person name="Skrede I."/>
            <person name="Drula E."/>
            <person name="Henrissat B."/>
            <person name="Morin E."/>
            <person name="Kohler A."/>
            <person name="Barry K."/>
            <person name="LaButti K."/>
            <person name="Morin E."/>
            <person name="Salamov A."/>
            <person name="Lipzen A."/>
            <person name="Mereny Z."/>
            <person name="Hegedus B."/>
            <person name="Baldrian P."/>
            <person name="Stursova M."/>
            <person name="Weitz H."/>
            <person name="Taylor A."/>
            <person name="Grigoriev I.V."/>
            <person name="Nagy L.G."/>
            <person name="Martin F."/>
            <person name="Kauserud H."/>
        </authorList>
    </citation>
    <scope>NUCLEOTIDE SEQUENCE</scope>
    <source>
        <strain evidence="8">CBHHK182m</strain>
    </source>
</reference>
<dbReference type="InterPro" id="IPR001155">
    <property type="entry name" value="OxRdtase_FMN_N"/>
</dbReference>
<keyword evidence="2 4" id="KW-0371">Homeobox</keyword>
<feature type="region of interest" description="Disordered" evidence="6">
    <location>
        <begin position="472"/>
        <end position="497"/>
    </location>
</feature>
<evidence type="ECO:0000256" key="4">
    <source>
        <dbReference type="PROSITE-ProRule" id="PRU00108"/>
    </source>
</evidence>
<name>A0AAD7KAF8_9AGAR</name>
<feature type="compositionally biased region" description="Polar residues" evidence="6">
    <location>
        <begin position="373"/>
        <end position="384"/>
    </location>
</feature>
<dbReference type="Gene3D" id="1.10.10.60">
    <property type="entry name" value="Homeodomain-like"/>
    <property type="match status" value="1"/>
</dbReference>
<dbReference type="Proteomes" id="UP001215598">
    <property type="component" value="Unassembled WGS sequence"/>
</dbReference>
<evidence type="ECO:0000256" key="1">
    <source>
        <dbReference type="ARBA" id="ARBA00023125"/>
    </source>
</evidence>
<dbReference type="InterPro" id="IPR001356">
    <property type="entry name" value="HD"/>
</dbReference>
<protein>
    <recommendedName>
        <fullName evidence="7">Homeobox domain-containing protein</fullName>
    </recommendedName>
</protein>
<keyword evidence="1 4" id="KW-0238">DNA-binding</keyword>
<evidence type="ECO:0000256" key="3">
    <source>
        <dbReference type="ARBA" id="ARBA00023242"/>
    </source>
</evidence>
<dbReference type="InterPro" id="IPR017970">
    <property type="entry name" value="Homeobox_CS"/>
</dbReference>
<dbReference type="Pfam" id="PF00046">
    <property type="entry name" value="Homeodomain"/>
    <property type="match status" value="1"/>
</dbReference>
<dbReference type="EMBL" id="JARKIB010000006">
    <property type="protein sequence ID" value="KAJ7779010.1"/>
    <property type="molecule type" value="Genomic_DNA"/>
</dbReference>
<dbReference type="CDD" id="cd00086">
    <property type="entry name" value="homeodomain"/>
    <property type="match status" value="1"/>
</dbReference>
<dbReference type="PROSITE" id="PS00027">
    <property type="entry name" value="HOMEOBOX_1"/>
    <property type="match status" value="1"/>
</dbReference>
<keyword evidence="3 4" id="KW-0539">Nucleus</keyword>